<evidence type="ECO:0000256" key="1">
    <source>
        <dbReference type="SAM" id="MobiDB-lite"/>
    </source>
</evidence>
<feature type="compositionally biased region" description="Basic and acidic residues" evidence="1">
    <location>
        <begin position="20"/>
        <end position="30"/>
    </location>
</feature>
<accession>A0AAW0AGE0</accession>
<feature type="compositionally biased region" description="Basic and acidic residues" evidence="1">
    <location>
        <begin position="1"/>
        <end position="12"/>
    </location>
</feature>
<feature type="region of interest" description="Disordered" evidence="1">
    <location>
        <begin position="1"/>
        <end position="97"/>
    </location>
</feature>
<feature type="compositionally biased region" description="Gly residues" evidence="1">
    <location>
        <begin position="155"/>
        <end position="164"/>
    </location>
</feature>
<keyword evidence="3" id="KW-1185">Reference proteome</keyword>
<dbReference type="EMBL" id="JAWWNJ010000070">
    <property type="protein sequence ID" value="KAK7007702.1"/>
    <property type="molecule type" value="Genomic_DNA"/>
</dbReference>
<feature type="compositionally biased region" description="Polar residues" evidence="1">
    <location>
        <begin position="78"/>
        <end position="88"/>
    </location>
</feature>
<sequence length="164" mass="18301">MPEKGKIMHSEGARGQCDTRLGDTDARSEQPDPQTGAALQSEARPANARRRRAPQPERCDKEKREKRIIIETYRIPSDANTSLTSPESGLQPEQGDQMKLKIVERTADQRRVVEIVDEENVTSGEQREEQLARKIASETREEESETRAKIASAARGGGTEQSCK</sequence>
<feature type="compositionally biased region" description="Basic and acidic residues" evidence="1">
    <location>
        <begin position="125"/>
        <end position="139"/>
    </location>
</feature>
<feature type="compositionally biased region" description="Basic and acidic residues" evidence="1">
    <location>
        <begin position="54"/>
        <end position="69"/>
    </location>
</feature>
<evidence type="ECO:0000313" key="3">
    <source>
        <dbReference type="Proteomes" id="UP001362999"/>
    </source>
</evidence>
<dbReference type="AlphaFoldDB" id="A0AAW0AGE0"/>
<organism evidence="2 3">
    <name type="scientific">Favolaschia claudopus</name>
    <dbReference type="NCBI Taxonomy" id="2862362"/>
    <lineage>
        <taxon>Eukaryota</taxon>
        <taxon>Fungi</taxon>
        <taxon>Dikarya</taxon>
        <taxon>Basidiomycota</taxon>
        <taxon>Agaricomycotina</taxon>
        <taxon>Agaricomycetes</taxon>
        <taxon>Agaricomycetidae</taxon>
        <taxon>Agaricales</taxon>
        <taxon>Marasmiineae</taxon>
        <taxon>Mycenaceae</taxon>
        <taxon>Favolaschia</taxon>
    </lineage>
</organism>
<proteinExistence type="predicted"/>
<feature type="region of interest" description="Disordered" evidence="1">
    <location>
        <begin position="120"/>
        <end position="164"/>
    </location>
</feature>
<evidence type="ECO:0000313" key="2">
    <source>
        <dbReference type="EMBL" id="KAK7007702.1"/>
    </source>
</evidence>
<comment type="caution">
    <text evidence="2">The sequence shown here is derived from an EMBL/GenBank/DDBJ whole genome shotgun (WGS) entry which is preliminary data.</text>
</comment>
<protein>
    <submittedName>
        <fullName evidence="2">Uncharacterized protein</fullName>
    </submittedName>
</protein>
<gene>
    <name evidence="2" type="ORF">R3P38DRAFT_2792554</name>
</gene>
<dbReference type="Proteomes" id="UP001362999">
    <property type="component" value="Unassembled WGS sequence"/>
</dbReference>
<name>A0AAW0AGE0_9AGAR</name>
<reference evidence="2 3" key="1">
    <citation type="journal article" date="2024" name="J Genomics">
        <title>Draft genome sequencing and assembly of Favolaschia claudopus CIRM-BRFM 2984 isolated from oak limbs.</title>
        <authorList>
            <person name="Navarro D."/>
            <person name="Drula E."/>
            <person name="Chaduli D."/>
            <person name="Cazenave R."/>
            <person name="Ahrendt S."/>
            <person name="Wang J."/>
            <person name="Lipzen A."/>
            <person name="Daum C."/>
            <person name="Barry K."/>
            <person name="Grigoriev I.V."/>
            <person name="Favel A."/>
            <person name="Rosso M.N."/>
            <person name="Martin F."/>
        </authorList>
    </citation>
    <scope>NUCLEOTIDE SEQUENCE [LARGE SCALE GENOMIC DNA]</scope>
    <source>
        <strain evidence="2 3">CIRM-BRFM 2984</strain>
    </source>
</reference>